<dbReference type="Pfam" id="PF00452">
    <property type="entry name" value="Bcl-2"/>
    <property type="match status" value="1"/>
</dbReference>
<name>A0A3Q3AD95_KRYMA</name>
<keyword evidence="5" id="KW-1185">Reference proteome</keyword>
<dbReference type="InterPro" id="IPR026298">
    <property type="entry name" value="Bcl-2_fam"/>
</dbReference>
<dbReference type="GO" id="GO:0008630">
    <property type="term" value="P:intrinsic apoptotic signaling pathway in response to DNA damage"/>
    <property type="evidence" value="ECO:0007669"/>
    <property type="project" value="TreeGrafter"/>
</dbReference>
<reference evidence="4" key="1">
    <citation type="submission" date="2025-08" db="UniProtKB">
        <authorList>
            <consortium name="Ensembl"/>
        </authorList>
    </citation>
    <scope>IDENTIFICATION</scope>
</reference>
<evidence type="ECO:0000256" key="1">
    <source>
        <dbReference type="ARBA" id="ARBA00009458"/>
    </source>
</evidence>
<reference evidence="4" key="2">
    <citation type="submission" date="2025-09" db="UniProtKB">
        <authorList>
            <consortium name="Ensembl"/>
        </authorList>
    </citation>
    <scope>IDENTIFICATION</scope>
</reference>
<dbReference type="GO" id="GO:0005741">
    <property type="term" value="C:mitochondrial outer membrane"/>
    <property type="evidence" value="ECO:0007669"/>
    <property type="project" value="TreeGrafter"/>
</dbReference>
<dbReference type="GO" id="GO:0051400">
    <property type="term" value="F:BH domain binding"/>
    <property type="evidence" value="ECO:0007669"/>
    <property type="project" value="TreeGrafter"/>
</dbReference>
<protein>
    <submittedName>
        <fullName evidence="4">Apoptosis regulator Bcl-2-like</fullName>
    </submittedName>
</protein>
<dbReference type="STRING" id="37003.ENSKMAP00000014553"/>
<accession>A0A3Q3AD95</accession>
<dbReference type="RefSeq" id="XP_017289472.1">
    <property type="nucleotide sequence ID" value="XM_017433983.3"/>
</dbReference>
<dbReference type="PANTHER" id="PTHR11256:SF32">
    <property type="entry name" value="BCL2-LIKE 16 ISOFORM X1"/>
    <property type="match status" value="1"/>
</dbReference>
<keyword evidence="2" id="KW-1133">Transmembrane helix</keyword>
<evidence type="ECO:0000256" key="2">
    <source>
        <dbReference type="SAM" id="Phobius"/>
    </source>
</evidence>
<keyword evidence="2" id="KW-0812">Transmembrane</keyword>
<dbReference type="Ensembl" id="ENSKMAT00000014766.1">
    <property type="protein sequence ID" value="ENSKMAP00000014553.1"/>
    <property type="gene ID" value="ENSKMAG00000010925.1"/>
</dbReference>
<dbReference type="GeneTree" id="ENSGT00620000089226"/>
<feature type="domain" description="Bcl-2 Bcl-2 homology region 1-3" evidence="3">
    <location>
        <begin position="53"/>
        <end position="160"/>
    </location>
</feature>
<dbReference type="Proteomes" id="UP000264800">
    <property type="component" value="Unplaced"/>
</dbReference>
<dbReference type="GO" id="GO:0001836">
    <property type="term" value="P:release of cytochrome c from mitochondria"/>
    <property type="evidence" value="ECO:0007669"/>
    <property type="project" value="TreeGrafter"/>
</dbReference>
<dbReference type="SMART" id="SM00337">
    <property type="entry name" value="BCL"/>
    <property type="match status" value="1"/>
</dbReference>
<dbReference type="InterPro" id="IPR046371">
    <property type="entry name" value="Bcl-2_BH1-3"/>
</dbReference>
<dbReference type="AlphaFoldDB" id="A0A3Q3AD95"/>
<dbReference type="GO" id="GO:0097192">
    <property type="term" value="P:extrinsic apoptotic signaling pathway in absence of ligand"/>
    <property type="evidence" value="ECO:0007669"/>
    <property type="project" value="TreeGrafter"/>
</dbReference>
<dbReference type="OMA" id="EAYLMLH"/>
<dbReference type="KEGG" id="kmr:108246437"/>
<evidence type="ECO:0000259" key="3">
    <source>
        <dbReference type="SMART" id="SM00337"/>
    </source>
</evidence>
<evidence type="ECO:0000313" key="5">
    <source>
        <dbReference type="Proteomes" id="UP000264800"/>
    </source>
</evidence>
<dbReference type="CTD" id="100359374"/>
<dbReference type="Gene3D" id="1.10.437.10">
    <property type="entry name" value="Blc2-like"/>
    <property type="match status" value="1"/>
</dbReference>
<dbReference type="SUPFAM" id="SSF56854">
    <property type="entry name" value="Bcl-2 inhibitors of programmed cell death"/>
    <property type="match status" value="1"/>
</dbReference>
<dbReference type="GeneID" id="108246437"/>
<dbReference type="PANTHER" id="PTHR11256">
    <property type="entry name" value="BCL-2 RELATED"/>
    <property type="match status" value="1"/>
</dbReference>
<proteinExistence type="inferred from homology"/>
<feature type="transmembrane region" description="Helical" evidence="2">
    <location>
        <begin position="179"/>
        <end position="198"/>
    </location>
</feature>
<evidence type="ECO:0000313" key="4">
    <source>
        <dbReference type="Ensembl" id="ENSKMAP00000014553.1"/>
    </source>
</evidence>
<dbReference type="GO" id="GO:0042981">
    <property type="term" value="P:regulation of apoptotic process"/>
    <property type="evidence" value="ECO:0007669"/>
    <property type="project" value="InterPro"/>
</dbReference>
<comment type="similarity">
    <text evidence="1">Belongs to the Bcl-2 family.</text>
</comment>
<dbReference type="InterPro" id="IPR036834">
    <property type="entry name" value="Bcl-2-like_sf"/>
</dbReference>
<dbReference type="OrthoDB" id="6021377at2759"/>
<keyword evidence="2" id="KW-0472">Membrane</keyword>
<organism evidence="4 5">
    <name type="scientific">Kryptolebias marmoratus</name>
    <name type="common">Mangrove killifish</name>
    <name type="synonym">Rivulus marmoratus</name>
    <dbReference type="NCBI Taxonomy" id="37003"/>
    <lineage>
        <taxon>Eukaryota</taxon>
        <taxon>Metazoa</taxon>
        <taxon>Chordata</taxon>
        <taxon>Craniata</taxon>
        <taxon>Vertebrata</taxon>
        <taxon>Euteleostomi</taxon>
        <taxon>Actinopterygii</taxon>
        <taxon>Neopterygii</taxon>
        <taxon>Teleostei</taxon>
        <taxon>Neoteleostei</taxon>
        <taxon>Acanthomorphata</taxon>
        <taxon>Ovalentaria</taxon>
        <taxon>Atherinomorphae</taxon>
        <taxon>Cyprinodontiformes</taxon>
        <taxon>Rivulidae</taxon>
        <taxon>Kryptolebias</taxon>
    </lineage>
</organism>
<sequence>MCQSEVPGARLGLNSPDPLVREAFLMAHDYIDYVTKGAGGTVGPAPTACAAALRHAGDELLTRFPIFFRRWPRIFQDVTENTACPVLISILDEHFFPPVPKGRQRDLSWSAVLSVYVLAGQMALHCNERGMVAVLPQLKESVGVYVKRVICPDIRDKGGWEGFVSHFGKKQNLEGQVKMVCFWTLIALTVCILSHFFWRRMAWPTLPPTGFKYGRGTQHI</sequence>